<keyword evidence="5" id="KW-0597">Phosphoprotein</keyword>
<evidence type="ECO:0000256" key="3">
    <source>
        <dbReference type="ARBA" id="ARBA00007188"/>
    </source>
</evidence>
<comment type="caution">
    <text evidence="13">The sequence shown here is derived from an EMBL/GenBank/DDBJ whole genome shotgun (WGS) entry which is preliminary data.</text>
</comment>
<feature type="compositionally biased region" description="Acidic residues" evidence="11">
    <location>
        <begin position="4205"/>
        <end position="4232"/>
    </location>
</feature>
<feature type="region of interest" description="Disordered" evidence="11">
    <location>
        <begin position="4009"/>
        <end position="4506"/>
    </location>
</feature>
<accession>A0A0F4GWS2</accession>
<reference evidence="13 14" key="1">
    <citation type="submission" date="2015-03" db="EMBL/GenBank/DDBJ databases">
        <title>RNA-seq based gene annotation and comparative genomics of four Zymoseptoria species reveal species-specific pathogenicity related genes and transposable element activity.</title>
        <authorList>
            <person name="Grandaubert J."/>
            <person name="Bhattacharyya A."/>
            <person name="Stukenbrock E.H."/>
        </authorList>
    </citation>
    <scope>NUCLEOTIDE SEQUENCE [LARGE SCALE GENOMIC DNA]</scope>
    <source>
        <strain evidence="13 14">Zb18110</strain>
    </source>
</reference>
<protein>
    <recommendedName>
        <fullName evidence="4 10">Midasin</fullName>
    </recommendedName>
</protein>
<feature type="compositionally biased region" description="Basic and acidic residues" evidence="11">
    <location>
        <begin position="4185"/>
        <end position="4199"/>
    </location>
</feature>
<dbReference type="SMART" id="SM00382">
    <property type="entry name" value="AAA"/>
    <property type="match status" value="6"/>
</dbReference>
<dbReference type="InterPro" id="IPR048617">
    <property type="entry name" value="MDN1_AAA_lid_4"/>
</dbReference>
<name>A0A0F4GWS2_9PEZI</name>
<evidence type="ECO:0000256" key="7">
    <source>
        <dbReference type="ARBA" id="ARBA00022840"/>
    </source>
</evidence>
<evidence type="ECO:0000256" key="6">
    <source>
        <dbReference type="ARBA" id="ARBA00022741"/>
    </source>
</evidence>
<sequence>MECTWDESLLRLGDQLPEELLDIIRTSRNDQQYLEVLTKTALDARHTYILLAHCDNIFAHICASLRSHASVATSLATLGRIVPHAPFLAPFATQLLEREEHLVDFSNIQDHDLLLYLLGLFRLLKFNHRMFKQHVPVDQLTALIGSCSPPATYLILRVLQIHLSAADHWFESAVRKYLGLDSVDAGIDGVWDEKVVDYRFLTLWEEDRFEAMEKLRRDAQTSSHETSTHRTISNESFHPSTSLVSGVLLPRTGTHTAANNACKDLVCTVTVDSNLSSVAQALKSSNSLLLSGLPGSGKTLLIRHVAKALGKLDKMVTLHLNEQSDAKLLLGLYTTGDTPGSFVWRPGVLTTAVQEGRWVLIEDLDRAPNEVLGTLLPLIERRELQLSNRKDVVYAAEGFRILATVRSSVNHRGEESKPLTHMLGFRHWHTIPIAMPPTAEHGNIAAHLYPSLGKLLPQFMAVYERLMTLRQQATLAGQSKTGVARPISPRDLLKWCHRVAALLKSRTSFTSSEIDSIYLEAIDCFVGALPDDSTRDDLSAVIAEELHIDPQRRQYLLTTREVQYQADKSKIVIGRYSLTKSRQFKAQEGSFSTNPHTTRMLERVTAAVLNREPLLLVGETGVGKTTAVQHLANHLGKKLVPFNLSQQSEAGDLLGGFKPVNARTLMVPMKDEFDDLFAQSFSATKNQQFLQLLGKQMAKGNWKALCKLWHQALTMVEQQRAPSPAREEAPSKKRKVDSKHVIDFARWDEFAAQVHIVEGKLAGGNEIAFKFIEGNIVKAVRNGDWVLLDEINLASSDTLEAIADLLDAAPSLLLTEAGNIERINAHRDFRVFAAMNPATDVGKKDLPPGIRSHFTELYVDSPDKDLKSLQSIVRAYLRQESSADPGVALDVSQLYQDILARAADNKLVDGAGQRPHFSLRTLTRTLSFAKNIQQSCSLRRALYEGFQMSFLTFLDSESIQLVQPLILKHLFKKTNVRAELQKALRKPEDGNSYVQGYPGSKHWIRRGAAELQDQPEYIITPFVQGNLENLVRAASTRQFPVLIQGPTSSGKTSMIEYLAKRTGHTFTRINNHEHTDLQEYLGTYVSGTDGRLQFQEGVLVKALREGHWIVLDELNLAPTDVLEALNRLLDDNRELLVPETQEVIRPHTDFMLFATQNPAGLYGGRKILSRAFRNRFLELHFDDIPVDELQEILHRRTQLPESRSRRIVAVYKELSVLRQENRLFEQKSFATLRDLFRWALRPNDTIDQLAANGYMLLCERVRKPEERVALKAVIEKVMSEKGPRVRIDEEALYAETYPEISLHKQNASADGVVWTKAMRRLYVLVSRAIENNEPVLLVGETGCGKTTVCQMLARALGKELHTVNAHQNTETGDLIGSQRPVRNRAAIEAALREQLVASEALRSVQQRDGSTDALLAAYDQELAALSKEQKADYSRSASHQAIQTSRTRFKALFEWADGSLVQAMRDGSFFLLDEISLADDSVLERINSVLESQRSILLAEKGSLDSSVSAAAGFQFFATMNPGGDYGKRELSPALRNRFTEVWVPALSDMDDILQIVRVKLVPAAHDFADAMVEFASWFKSRFDTSASASVSIRDTLAWVEFINAFQQNLAAAVVHGAAMVYIDTLGANPAGLMSVISNDIEQERQACLEQLGKNLGVDAHAVYGETFDVQLDAARFGIGPFGVNRLQNAAPRDLAFTFEPPTTRSNAMRVMRALQLVKPVMLEGSPGVGKTAIVTAIAGAVGMPLTRINLSDQTDLLDLFGSDAPVEGAQTGTFVWRDAPFLRAMKKGEWVLLDEMNLASQSVLEGLNACLDHRGEVFVPELGQSFTRHPDFRLFAAQNPHHQGGGRKGLPASFVNRFTVVYADSFKAEDLMLICQRMFPDLERAYIEQAVAFVSKLNDNVANRRKFGSSGGPWEFNLRDTARWLGLAASGEGLLKAGTPQDFVDILFTQRFRTSFDRSCVQDLFATVFSDAQPISDMFCNLSSRTLQVGIGILPRDSLVARPQASGLTQAPSHLRALQSIMLCVHQEWPVVLAGPPGVGKTSIIERLAASVGANVVTLAMSAETDALDLIGGYEQYDPHRQSAQALSELRMKFDQFCKMCLVESSASQTSELLRLVRGLVLDPTDSTSIAGLAQILPPQAQSEIMPLVTVLHATAKTIDKARFEWIDGPLIEALQQGKWLILDNANLCSPSVLDRLNSLLEPNGTLVVNEHSGPDGTARIIRPHPSFRIFLTVDPRLGELSRAMRNRAVELHLSPNDMNVTSTDGLHTESAIARFKALKAADGEFASTVASDHLAISDRILVPRLQRQVQNGLFASSSLHPDAITTVVKLDSPAMAFYEESASAMQTTADYACVQTVHPLNNTPLVLQVASTDEFARVLSLAARYDAAVSLQKLIKAVADVSTDRILMERLARFIRTARKESGSSSKSSMTQILKSMLLPILDWTQTQLTTTEGELLYMRKAMNNLLSICWFVVQNLGTDAMDRALLATSVMVARTICSKSIVESTTLAPTLDQFQEALSELKFTSNGESGQACVALWKTFKPQMPTNMDQLSSLLKFEQVVEHFDQIVRFGMPVKEIVALRLAFQRALDIGTISGADLDTLAEKAMASIPRQKIEVEDEPSQDAITLAPHFASAFRYLCQHFALLTLSEARLTPAESTTLEVLALRRTIDGMSRTHGQAHSSPQRLISILGLCAQSENEAGHNDGQNGDQTISNALRGITDADMVSLRGLDLLESETKALGQTVASKADLVSQDGLPALDTCLRHLVHNVLESISAANGALSEESARLIAALDGQEHTSECSNSALLQLWRVVQYLLAAKSPRATNAQSSSDAWSAFAVACFELYIPDHAFDPVQEAQIQTAVFQQTKDDVQSRLVALRAFRQAWAGEQDSLRARLLEQDLNVLGEGPPAVQICRPPTSELAQLHSEFQALMRIVKPLRQKTNSYQLNSDWVTQPLSEKSDIDTLDQNAWSNLRVIRIRLTEKYRAYGDLTVPVVGFIDALFIARRLGLRGADLCAAKSTVRRSVTTITPIVDAGLKEWLSDDHFIRVQQACRSKDEQLYWLSVIAVRSCYIPVTAMSADLRNTIDVAFRGFYEAWRTELSRDQRLDAANSSLYRYRGGDDDEEETSADELNELFPGYENGVDAAARSTKSKIGSGAQALAANMARLYHSIHFPLEAIHEHLIELIQQIGRLSVVAPQMTMPGLLCSLHQLITKLSSATPASRSRFANIYLEPNLGQCKALVALISKIQARFEVIHSAWPEHASPIEVQRACNTVLELSHSEALACFLPPVEKLHAAIAEWQKVASSEYSASVLLEDITSMVINWRQLELSTWAGLFEHEDRECRKSAASWWYIAYETIIRASDEISRSTESLAMFAQDLIETLGTFLANCGMGEYSIRLSMLRDFEADLATRSTDHPMLVVVREALASLVAFYSHFEGTVKEHLAKRRAELEKDVKNVIQLASWKDRNIEKLRDSAKSSHKKLFKSVRKYRRLLSEPVKPLLMSDLPRSAAGDMALSMYPQHLQRPAEDVDSPQPVALQSWLERPDFIIDLSSTVHELERYSQANKLPDAARKIAKFLSELDDESNELRKATPNVATEENKKTVQHLKTRKRRLLADVLRDVRLMGFQTNISDDVLVQQSSLHVVLAKVPPLTLYGGQIPAITAADQDFHRLLHIMPSVRESRVKHSEDLTPAEVARGRTLLESMLQFLVSQHTALGGHIGDYTKLQTVLSQLTAVVRSQEPSVRDHTAGTVNHLRAKISSLRSVLDACIQCVQMQSELSGPLYDASRSALQSSSSELASIDVALQSQGILPAGVDNAAIRAVEESCSLVVQQISHVVAEQIGLHPELGPVLAQLSRWVQPEDQKADNATSRSSTTSDRFVKDLLANLHQVKATAVTVEPISTNETAKKAWLLEQQSLIHRAMQALQVGPIAMRLASLFGTMQHISDSEIPQISLVCSEVFALFQAYARNVEQTLEKLCKLHAASAQMAHRLATSFIQLAQHGFCTPSEKEPGDDKQSGQVESGTGLGDGEGGEDISKDVGADEDLSELAQDAKSKDKDEDDEMENEKDAVDMADEDLEGYFDEDAGSEGEEDEEKDMDDADIDEEAGSVDEKDGAVDEKTWDDGKAEDADKEADKGKGTRTEDVAAAENAEAGEEESKEGQEGEDGEQDEETGADDEAEAEHMQPEQADPHMEQEQNLDLPEDINMDGDKDDDISDAGSEFADELSDVDFKGEAGQDEPADTEMEEEEGEEDAEDGEDNGEATTEDQEPIDDGQEEDAESDVAMLDQPEAKDEPNDGLVSADAGQGNEDDETAQNQGALSAAEQFEEDHDAQQQPSTQSGAAEGSNKSQQEASSGKAEPGQQEQDLPYKQLGDVLKQWYEQHREIEAAQEPKDDDAEPGASEDVDMTDPRFEHLPENGDSDMQALGAAAVEQSKALDEQNAMPVEETEPEDTSVSKLEEPPQSPQDESKETEAEGTTSNDKGGDSAPKQEKAIVGQPKDLDMDLDMAETAEDREEGDLEEVDEQLTNTHLSQDGQGLMTIEEARQAWSEHESRTRNMAIVLTEHLRLILQPTQATKMRGDFRTGKRLNIKKIIPYIASSYKRDKIWMRRSIPSKRSYQIMLAIDNSESMNENERKGLAFDTLALVAKSMSMLEVGELCIVGFGETININHEFDMPFTSDAGAEVFRQFSFSQSKTDVKKLLEKSIELFRTARLKATGATSNLWQLQLIISDGLCEDHPSVRQLVRQAHEEQIMVVFIVVDSAAEESSVGPQKSIIDLPVAQFAKDANGDMQVKMGKYLDTFPFRYYLIVRDVLELPSVLAGALRQWFAEVVEAGG</sequence>
<feature type="compositionally biased region" description="Polar residues" evidence="11">
    <location>
        <begin position="4337"/>
        <end position="4358"/>
    </location>
</feature>
<gene>
    <name evidence="13" type="ORF">TI39_contig278g00078</name>
</gene>
<dbReference type="InterPro" id="IPR027417">
    <property type="entry name" value="P-loop_NTPase"/>
</dbReference>
<dbReference type="CDD" id="cd00009">
    <property type="entry name" value="AAA"/>
    <property type="match status" value="3"/>
</dbReference>
<dbReference type="InterPro" id="IPR002035">
    <property type="entry name" value="VWF_A"/>
</dbReference>
<dbReference type="GO" id="GO:0000055">
    <property type="term" value="P:ribosomal large subunit export from nucleus"/>
    <property type="evidence" value="ECO:0007669"/>
    <property type="project" value="TreeGrafter"/>
</dbReference>
<evidence type="ECO:0000256" key="1">
    <source>
        <dbReference type="ARBA" id="ARBA00004604"/>
    </source>
</evidence>
<dbReference type="PANTHER" id="PTHR48103">
    <property type="entry name" value="MIDASIN-RELATED"/>
    <property type="match status" value="1"/>
</dbReference>
<dbReference type="InterPro" id="IPR012099">
    <property type="entry name" value="Midasin"/>
</dbReference>
<feature type="compositionally biased region" description="Acidic residues" evidence="11">
    <location>
        <begin position="4063"/>
        <end position="4113"/>
    </location>
</feature>
<keyword evidence="7 10" id="KW-0067">ATP-binding</keyword>
<dbReference type="SUPFAM" id="SSF53300">
    <property type="entry name" value="vWA-like"/>
    <property type="match status" value="1"/>
</dbReference>
<feature type="compositionally biased region" description="Basic and acidic residues" evidence="11">
    <location>
        <begin position="4412"/>
        <end position="4421"/>
    </location>
</feature>
<dbReference type="Proteomes" id="UP000033647">
    <property type="component" value="Unassembled WGS sequence"/>
</dbReference>
<dbReference type="InterPro" id="IPR040848">
    <property type="entry name" value="AAA_lid_7"/>
</dbReference>
<proteinExistence type="inferred from homology"/>
<comment type="function">
    <text evidence="10">Nuclear chaperone required for maturation and nuclear export of pre-60S ribosome subunits.</text>
</comment>
<feature type="compositionally biased region" description="Acidic residues" evidence="11">
    <location>
        <begin position="4240"/>
        <end position="4285"/>
    </location>
</feature>
<dbReference type="EMBL" id="LAFY01000270">
    <property type="protein sequence ID" value="KJY01862.1"/>
    <property type="molecule type" value="Genomic_DNA"/>
</dbReference>
<feature type="compositionally biased region" description="Basic and acidic residues" evidence="11">
    <location>
        <begin position="4384"/>
        <end position="4396"/>
    </location>
</feature>
<feature type="compositionally biased region" description="Basic and acidic residues" evidence="11">
    <location>
        <begin position="4012"/>
        <end position="4021"/>
    </location>
</feature>
<feature type="compositionally biased region" description="Polar residues" evidence="11">
    <location>
        <begin position="220"/>
        <end position="238"/>
    </location>
</feature>
<dbReference type="Pfam" id="PF17867">
    <property type="entry name" value="AAA_lid_7"/>
    <property type="match status" value="3"/>
</dbReference>
<dbReference type="FunFam" id="3.40.50.300:FF:000582">
    <property type="entry name" value="Midasin"/>
    <property type="match status" value="1"/>
</dbReference>
<comment type="subcellular location">
    <subcellularLocation>
        <location evidence="1">Nucleus</location>
        <location evidence="1">Nucleolus</location>
    </subcellularLocation>
    <subcellularLocation>
        <location evidence="2">Nucleus</location>
        <location evidence="2">Nucleoplasm</location>
    </subcellularLocation>
</comment>
<comment type="similarity">
    <text evidence="3 10">Belongs to the midasin family.</text>
</comment>
<feature type="compositionally biased region" description="Basic and acidic residues" evidence="11">
    <location>
        <begin position="4486"/>
        <end position="4496"/>
    </location>
</feature>
<feature type="compositionally biased region" description="Acidic residues" evidence="11">
    <location>
        <begin position="4156"/>
        <end position="4184"/>
    </location>
</feature>
<evidence type="ECO:0000313" key="14">
    <source>
        <dbReference type="Proteomes" id="UP000033647"/>
    </source>
</evidence>
<dbReference type="Pfam" id="PF21108">
    <property type="entry name" value="MDN1_4th"/>
    <property type="match status" value="1"/>
</dbReference>
<feature type="region of interest" description="Disordered" evidence="11">
    <location>
        <begin position="218"/>
        <end position="238"/>
    </location>
</feature>
<dbReference type="GO" id="GO:0030687">
    <property type="term" value="C:preribosome, large subunit precursor"/>
    <property type="evidence" value="ECO:0007669"/>
    <property type="project" value="TreeGrafter"/>
</dbReference>
<dbReference type="Gene3D" id="3.40.50.410">
    <property type="entry name" value="von Willebrand factor, type A domain"/>
    <property type="match status" value="1"/>
</dbReference>
<evidence type="ECO:0000256" key="4">
    <source>
        <dbReference type="ARBA" id="ARBA00017143"/>
    </source>
</evidence>
<dbReference type="Gene3D" id="3.40.50.300">
    <property type="entry name" value="P-loop containing nucleotide triphosphate hydrolases"/>
    <property type="match status" value="6"/>
</dbReference>
<dbReference type="InterPro" id="IPR036465">
    <property type="entry name" value="vWFA_dom_sf"/>
</dbReference>
<dbReference type="SUPFAM" id="SSF52540">
    <property type="entry name" value="P-loop containing nucleoside triphosphate hydrolases"/>
    <property type="match status" value="6"/>
</dbReference>
<evidence type="ECO:0000256" key="2">
    <source>
        <dbReference type="ARBA" id="ARBA00004642"/>
    </source>
</evidence>
<dbReference type="PROSITE" id="PS50234">
    <property type="entry name" value="VWFA"/>
    <property type="match status" value="1"/>
</dbReference>
<dbReference type="InterPro" id="IPR003593">
    <property type="entry name" value="AAA+_ATPase"/>
</dbReference>
<keyword evidence="8 10" id="KW-0143">Chaperone</keyword>
<feature type="compositionally biased region" description="Basic and acidic residues" evidence="11">
    <location>
        <begin position="4114"/>
        <end position="4148"/>
    </location>
</feature>
<dbReference type="Pfam" id="PF17865">
    <property type="entry name" value="AAA_lid_5"/>
    <property type="match status" value="1"/>
</dbReference>
<evidence type="ECO:0000256" key="8">
    <source>
        <dbReference type="ARBA" id="ARBA00023186"/>
    </source>
</evidence>
<keyword evidence="6 10" id="KW-0547">Nucleotide-binding</keyword>
<dbReference type="STRING" id="1047168.A0A0F4GWS2"/>
<evidence type="ECO:0000256" key="5">
    <source>
        <dbReference type="ARBA" id="ARBA00022553"/>
    </source>
</evidence>
<organism evidence="13 14">
    <name type="scientific">Zymoseptoria brevis</name>
    <dbReference type="NCBI Taxonomy" id="1047168"/>
    <lineage>
        <taxon>Eukaryota</taxon>
        <taxon>Fungi</taxon>
        <taxon>Dikarya</taxon>
        <taxon>Ascomycota</taxon>
        <taxon>Pezizomycotina</taxon>
        <taxon>Dothideomycetes</taxon>
        <taxon>Dothideomycetidae</taxon>
        <taxon>Mycosphaerellales</taxon>
        <taxon>Mycosphaerellaceae</taxon>
        <taxon>Zymoseptoria</taxon>
    </lineage>
</organism>
<dbReference type="GO" id="GO:0005654">
    <property type="term" value="C:nucleoplasm"/>
    <property type="evidence" value="ECO:0007669"/>
    <property type="project" value="UniProtKB-SubCell"/>
</dbReference>
<dbReference type="GO" id="GO:0005524">
    <property type="term" value="F:ATP binding"/>
    <property type="evidence" value="ECO:0007669"/>
    <property type="project" value="UniProtKB-KW"/>
</dbReference>
<dbReference type="InterPro" id="IPR011704">
    <property type="entry name" value="ATPase_dyneun-rel_AAA"/>
</dbReference>
<evidence type="ECO:0000256" key="10">
    <source>
        <dbReference type="PIRNR" id="PIRNR010340"/>
    </source>
</evidence>
<feature type="compositionally biased region" description="Acidic residues" evidence="11">
    <location>
        <begin position="4397"/>
        <end position="4411"/>
    </location>
</feature>
<evidence type="ECO:0000256" key="9">
    <source>
        <dbReference type="ARBA" id="ARBA00023242"/>
    </source>
</evidence>
<evidence type="ECO:0000313" key="13">
    <source>
        <dbReference type="EMBL" id="KJY01862.1"/>
    </source>
</evidence>
<dbReference type="FunFam" id="3.40.50.300:FF:000142">
    <property type="entry name" value="Midasin"/>
    <property type="match status" value="1"/>
</dbReference>
<keyword evidence="9 10" id="KW-0539">Nucleus</keyword>
<dbReference type="GO" id="GO:0000027">
    <property type="term" value="P:ribosomal large subunit assembly"/>
    <property type="evidence" value="ECO:0007669"/>
    <property type="project" value="InterPro"/>
</dbReference>
<dbReference type="FunFam" id="3.40.50.300:FF:000712">
    <property type="entry name" value="Midasin"/>
    <property type="match status" value="1"/>
</dbReference>
<evidence type="ECO:0000256" key="11">
    <source>
        <dbReference type="SAM" id="MobiDB-lite"/>
    </source>
</evidence>
<dbReference type="GO" id="GO:0005730">
    <property type="term" value="C:nucleolus"/>
    <property type="evidence" value="ECO:0007669"/>
    <property type="project" value="UniProtKB-SubCell"/>
</dbReference>
<dbReference type="PIRSF" id="PIRSF010340">
    <property type="entry name" value="Midasin"/>
    <property type="match status" value="1"/>
</dbReference>
<dbReference type="GO" id="GO:0016887">
    <property type="term" value="F:ATP hydrolysis activity"/>
    <property type="evidence" value="ECO:0007669"/>
    <property type="project" value="InterPro"/>
</dbReference>
<dbReference type="OrthoDB" id="5186at2759"/>
<feature type="domain" description="VWFA" evidence="12">
    <location>
        <begin position="4623"/>
        <end position="4828"/>
    </location>
</feature>
<keyword evidence="14" id="KW-1185">Reference proteome</keyword>
<evidence type="ECO:0000259" key="12">
    <source>
        <dbReference type="PROSITE" id="PS50234"/>
    </source>
</evidence>
<dbReference type="PANTHER" id="PTHR48103:SF2">
    <property type="entry name" value="MIDASIN"/>
    <property type="match status" value="1"/>
</dbReference>
<dbReference type="FunFam" id="3.40.50.300:FF:001368">
    <property type="entry name" value="Midasin"/>
    <property type="match status" value="1"/>
</dbReference>
<dbReference type="InterPro" id="IPR041190">
    <property type="entry name" value="Midasin_AAA_lid_5"/>
</dbReference>
<dbReference type="Pfam" id="PF07728">
    <property type="entry name" value="AAA_5"/>
    <property type="match status" value="9"/>
</dbReference>